<dbReference type="Gramene" id="RZC72206">
    <property type="protein sequence ID" value="RZC72206"/>
    <property type="gene ID" value="C5167_035377"/>
</dbReference>
<reference evidence="2 3" key="1">
    <citation type="journal article" date="2018" name="Science">
        <title>The opium poppy genome and morphinan production.</title>
        <authorList>
            <person name="Guo L."/>
            <person name="Winzer T."/>
            <person name="Yang X."/>
            <person name="Li Y."/>
            <person name="Ning Z."/>
            <person name="He Z."/>
            <person name="Teodor R."/>
            <person name="Lu Y."/>
            <person name="Bowser T.A."/>
            <person name="Graham I.A."/>
            <person name="Ye K."/>
        </authorList>
    </citation>
    <scope>NUCLEOTIDE SEQUENCE [LARGE SCALE GENOMIC DNA]</scope>
    <source>
        <strain evidence="3">cv. HN1</strain>
        <tissue evidence="2">Leaves</tissue>
    </source>
</reference>
<proteinExistence type="predicted"/>
<evidence type="ECO:0000313" key="3">
    <source>
        <dbReference type="Proteomes" id="UP000316621"/>
    </source>
</evidence>
<keyword evidence="1" id="KW-1133">Transmembrane helix</keyword>
<sequence length="205" mass="23679">MKTLKRSCKADRSALYANKVVGSRKMKKRGGLLPTAPWTQCTLYRLRILGLHQRYIQMGKEVGYVPSMSKNDRKGEVVRCLDWATKRFAHLYIYMYVTLFCYLSISFFLFSPAVLSHPFPLVNEKLDLPRLSKNANDVALKYTSFFDKHTDYVMLCFPIVSGKLRLVCNVEVSFNDIVNSRCHEKKSFVKSFAIFCDKMFGLVVL</sequence>
<evidence type="ECO:0000313" key="2">
    <source>
        <dbReference type="EMBL" id="RZC72206.1"/>
    </source>
</evidence>
<keyword evidence="1" id="KW-0812">Transmembrane</keyword>
<dbReference type="EMBL" id="CM010721">
    <property type="protein sequence ID" value="RZC72206.1"/>
    <property type="molecule type" value="Genomic_DNA"/>
</dbReference>
<feature type="transmembrane region" description="Helical" evidence="1">
    <location>
        <begin position="91"/>
        <end position="115"/>
    </location>
</feature>
<organism evidence="2 3">
    <name type="scientific">Papaver somniferum</name>
    <name type="common">Opium poppy</name>
    <dbReference type="NCBI Taxonomy" id="3469"/>
    <lineage>
        <taxon>Eukaryota</taxon>
        <taxon>Viridiplantae</taxon>
        <taxon>Streptophyta</taxon>
        <taxon>Embryophyta</taxon>
        <taxon>Tracheophyta</taxon>
        <taxon>Spermatophyta</taxon>
        <taxon>Magnoliopsida</taxon>
        <taxon>Ranunculales</taxon>
        <taxon>Papaveraceae</taxon>
        <taxon>Papaveroideae</taxon>
        <taxon>Papaver</taxon>
    </lineage>
</organism>
<dbReference type="AlphaFoldDB" id="A0A4Y7KH75"/>
<gene>
    <name evidence="2" type="ORF">C5167_035377</name>
</gene>
<protein>
    <submittedName>
        <fullName evidence="2">Uncharacterized protein</fullName>
    </submittedName>
</protein>
<evidence type="ECO:0000256" key="1">
    <source>
        <dbReference type="SAM" id="Phobius"/>
    </source>
</evidence>
<accession>A0A4Y7KH75</accession>
<keyword evidence="1" id="KW-0472">Membrane</keyword>
<keyword evidence="3" id="KW-1185">Reference proteome</keyword>
<dbReference type="Proteomes" id="UP000316621">
    <property type="component" value="Chromosome 7"/>
</dbReference>
<name>A0A4Y7KH75_PAPSO</name>